<accession>A0A1Q5ZZD1</accession>
<comment type="caution">
    <text evidence="2">The sequence shown here is derived from an EMBL/GenBank/DDBJ whole genome shotgun (WGS) entry which is preliminary data.</text>
</comment>
<dbReference type="AlphaFoldDB" id="A0A1Q5ZZD1"/>
<evidence type="ECO:0000313" key="3">
    <source>
        <dbReference type="Proteomes" id="UP000186720"/>
    </source>
</evidence>
<sequence>MRSVVSIFILFCIFSVTSTTKAQVFGRNWTKGSYYDTLGNKTTGLIAWQRPEKMSKDSGDYIYYKTEKNSDKIKIPTFRVSSFTMGTDSFTISHHKALYYAPVLKVLVNSPTKLYYWTAEVVNWGTYFGAVGGVINAAVASPKAKSNLTKGFSAAYFYGSNPDTLQLITRKNFIEIMSSILADKPEVVAKIKDKSFDIFLMDDLLTYYHTGEIPYNPNDKKYSEY</sequence>
<dbReference type="Proteomes" id="UP000186720">
    <property type="component" value="Unassembled WGS sequence"/>
</dbReference>
<keyword evidence="1" id="KW-0732">Signal</keyword>
<evidence type="ECO:0000313" key="2">
    <source>
        <dbReference type="EMBL" id="OKS87111.1"/>
    </source>
</evidence>
<dbReference type="EMBL" id="MPPL01000001">
    <property type="protein sequence ID" value="OKS87111.1"/>
    <property type="molecule type" value="Genomic_DNA"/>
</dbReference>
<organism evidence="2 3">
    <name type="scientific">Mucilaginibacter polytrichastri</name>
    <dbReference type="NCBI Taxonomy" id="1302689"/>
    <lineage>
        <taxon>Bacteria</taxon>
        <taxon>Pseudomonadati</taxon>
        <taxon>Bacteroidota</taxon>
        <taxon>Sphingobacteriia</taxon>
        <taxon>Sphingobacteriales</taxon>
        <taxon>Sphingobacteriaceae</taxon>
        <taxon>Mucilaginibacter</taxon>
    </lineage>
</organism>
<dbReference type="STRING" id="1302689.RG47T_2570"/>
<evidence type="ECO:0000256" key="1">
    <source>
        <dbReference type="SAM" id="SignalP"/>
    </source>
</evidence>
<reference evidence="2 3" key="1">
    <citation type="submission" date="2016-11" db="EMBL/GenBank/DDBJ databases">
        <title>Whole Genome Sequencing of Mucilaginibacter polytrichastri RG4-7(T) isolated from the moss sample.</title>
        <authorList>
            <person name="Li Y."/>
        </authorList>
    </citation>
    <scope>NUCLEOTIDE SEQUENCE [LARGE SCALE GENOMIC DNA]</scope>
    <source>
        <strain evidence="2 3">RG4-7</strain>
    </source>
</reference>
<dbReference type="RefSeq" id="WP_074489773.1">
    <property type="nucleotide sequence ID" value="NZ_FPAM01000005.1"/>
</dbReference>
<feature type="signal peptide" evidence="1">
    <location>
        <begin position="1"/>
        <end position="22"/>
    </location>
</feature>
<name>A0A1Q5ZZD1_9SPHI</name>
<protein>
    <submittedName>
        <fullName evidence="2">Uncharacterized protein</fullName>
    </submittedName>
</protein>
<dbReference type="OrthoDB" id="799509at2"/>
<feature type="chain" id="PRO_5010385562" evidence="1">
    <location>
        <begin position="23"/>
        <end position="225"/>
    </location>
</feature>
<gene>
    <name evidence="2" type="ORF">RG47T_2570</name>
</gene>
<proteinExistence type="predicted"/>
<keyword evidence="3" id="KW-1185">Reference proteome</keyword>